<dbReference type="CDD" id="cd00077">
    <property type="entry name" value="HDc"/>
    <property type="match status" value="1"/>
</dbReference>
<evidence type="ECO:0000313" key="14">
    <source>
        <dbReference type="EMBL" id="KPM04356.1"/>
    </source>
</evidence>
<accession>A0A131ZZX3</accession>
<keyword evidence="4" id="KW-0464">Manganese</keyword>
<dbReference type="GO" id="GO:0008893">
    <property type="term" value="F:guanosine-3',5'-bis(diphosphate) 3'-diphosphatase activity"/>
    <property type="evidence" value="ECO:0007669"/>
    <property type="project" value="UniProtKB-EC"/>
</dbReference>
<comment type="similarity">
    <text evidence="7">Belongs to the MESH1 family.</text>
</comment>
<evidence type="ECO:0000256" key="2">
    <source>
        <dbReference type="ARBA" id="ARBA00022723"/>
    </source>
</evidence>
<evidence type="ECO:0000256" key="4">
    <source>
        <dbReference type="ARBA" id="ARBA00023211"/>
    </source>
</evidence>
<comment type="catalytic activity">
    <reaction evidence="11">
        <text>guanosine 3',5'-bis(diphosphate) + H2O = GDP + diphosphate + H(+)</text>
        <dbReference type="Rhea" id="RHEA:14253"/>
        <dbReference type="ChEBI" id="CHEBI:15377"/>
        <dbReference type="ChEBI" id="CHEBI:15378"/>
        <dbReference type="ChEBI" id="CHEBI:33019"/>
        <dbReference type="ChEBI" id="CHEBI:58189"/>
        <dbReference type="ChEBI" id="CHEBI:77828"/>
        <dbReference type="EC" id="3.1.7.2"/>
    </reaction>
</comment>
<evidence type="ECO:0000259" key="12">
    <source>
        <dbReference type="PROSITE" id="PS51831"/>
    </source>
</evidence>
<evidence type="ECO:0000256" key="8">
    <source>
        <dbReference type="ARBA" id="ARBA00040793"/>
    </source>
</evidence>
<dbReference type="Pfam" id="PF13328">
    <property type="entry name" value="HD_4"/>
    <property type="match status" value="1"/>
</dbReference>
<dbReference type="EMBL" id="JXLN01008448">
    <property type="protein sequence ID" value="KPM04356.1"/>
    <property type="molecule type" value="Genomic_DNA"/>
</dbReference>
<evidence type="ECO:0000313" key="17">
    <source>
        <dbReference type="Proteomes" id="UP000616769"/>
    </source>
</evidence>
<evidence type="ECO:0000256" key="7">
    <source>
        <dbReference type="ARBA" id="ARBA00038354"/>
    </source>
</evidence>
<dbReference type="FunFam" id="1.10.3210.10:FF:000012">
    <property type="entry name" value="HD domain containing 3"/>
    <property type="match status" value="1"/>
</dbReference>
<dbReference type="VEuPathDB" id="VectorBase:SSCA006162"/>
<dbReference type="Gene3D" id="1.10.3210.10">
    <property type="entry name" value="Hypothetical protein af1432"/>
    <property type="match status" value="1"/>
</dbReference>
<reference evidence="14 17" key="1">
    <citation type="journal article" date="2015" name="Parasit. Vectors">
        <title>Draft genome of the scabies mite.</title>
        <authorList>
            <person name="Rider S.D.Jr."/>
            <person name="Morgan M.S."/>
            <person name="Arlian L.G."/>
        </authorList>
    </citation>
    <scope>NUCLEOTIDE SEQUENCE [LARGE SCALE GENOMIC DNA]</scope>
    <source>
        <strain evidence="14">Arlian Lab</strain>
    </source>
</reference>
<protein>
    <recommendedName>
        <fullName evidence="8">Guanosine-3',5'-bis(diphosphate) 3'-pyrophosphohydrolase MESH1</fullName>
        <ecNumber evidence="5">3.1.7.2</ecNumber>
    </recommendedName>
    <alternativeName>
        <fullName evidence="9">Metazoan SpoT homolog 1</fullName>
    </alternativeName>
    <alternativeName>
        <fullName evidence="10">Penta-phosphate guanosine-3'-pyrophosphohydrolase</fullName>
    </alternativeName>
</protein>
<reference evidence="13" key="3">
    <citation type="submission" date="2020-01" db="EMBL/GenBank/DDBJ databases">
        <authorList>
            <person name="Korhonen P.K.K."/>
            <person name="Guangxu M.G."/>
            <person name="Wang T.W."/>
            <person name="Stroehlein A.J.S."/>
            <person name="Young N.D."/>
            <person name="Ang C.-S.A."/>
            <person name="Fernando D.W.F."/>
            <person name="Lu H.L."/>
            <person name="Taylor S.T."/>
            <person name="Ehtesham M.E.M."/>
            <person name="Najaraj S.H.N."/>
            <person name="Harsha G.H.G."/>
            <person name="Madugundu A.M."/>
            <person name="Renuse S.R."/>
            <person name="Holt D.H."/>
            <person name="Pandey A.P."/>
            <person name="Papenfuss A.P."/>
            <person name="Gasser R.B.G."/>
            <person name="Fischer K.F."/>
        </authorList>
    </citation>
    <scope>NUCLEOTIDE SEQUENCE</scope>
    <source>
        <strain evidence="13">SSS_KF_BRIS2020</strain>
    </source>
</reference>
<proteinExistence type="inferred from homology"/>
<dbReference type="InterPro" id="IPR006674">
    <property type="entry name" value="HD_domain"/>
</dbReference>
<comment type="function">
    <text evidence="6">ppGpp hydrolyzing enzyme involved in starvation response.</text>
</comment>
<comment type="cofactor">
    <cofactor evidence="1">
        <name>Mn(2+)</name>
        <dbReference type="ChEBI" id="CHEBI:29035"/>
    </cofactor>
</comment>
<dbReference type="Proteomes" id="UP000070412">
    <property type="component" value="Unassembled WGS sequence"/>
</dbReference>
<evidence type="ECO:0000256" key="6">
    <source>
        <dbReference type="ARBA" id="ARBA00037781"/>
    </source>
</evidence>
<reference evidence="15" key="4">
    <citation type="submission" date="2022-06" db="UniProtKB">
        <authorList>
            <consortium name="EnsemblMetazoa"/>
        </authorList>
    </citation>
    <scope>IDENTIFICATION</scope>
</reference>
<dbReference type="EnsemblMetazoa" id="SSS_1574s_mrna">
    <property type="protein sequence ID" value="KAF7494675.1"/>
    <property type="gene ID" value="SSS_1574"/>
</dbReference>
<name>A0A131ZZX3_SARSC</name>
<dbReference type="InterPro" id="IPR003607">
    <property type="entry name" value="HD/PDEase_dom"/>
</dbReference>
<evidence type="ECO:0000313" key="13">
    <source>
        <dbReference type="EMBL" id="KAF7494675.1"/>
    </source>
</evidence>
<feature type="domain" description="HD" evidence="12">
    <location>
        <begin position="30"/>
        <end position="125"/>
    </location>
</feature>
<dbReference type="SUPFAM" id="SSF109604">
    <property type="entry name" value="HD-domain/PDEase-like"/>
    <property type="match status" value="1"/>
</dbReference>
<evidence type="ECO:0000256" key="9">
    <source>
        <dbReference type="ARBA" id="ARBA00041464"/>
    </source>
</evidence>
<dbReference type="Proteomes" id="UP000616769">
    <property type="component" value="Unassembled WGS sequence"/>
</dbReference>
<evidence type="ECO:0000256" key="5">
    <source>
        <dbReference type="ARBA" id="ARBA00024387"/>
    </source>
</evidence>
<dbReference type="EC" id="3.1.7.2" evidence="5"/>
<keyword evidence="2" id="KW-0479">Metal-binding</keyword>
<evidence type="ECO:0000313" key="16">
    <source>
        <dbReference type="Proteomes" id="UP000070412"/>
    </source>
</evidence>
<evidence type="ECO:0000256" key="1">
    <source>
        <dbReference type="ARBA" id="ARBA00001936"/>
    </source>
</evidence>
<keyword evidence="16" id="KW-1185">Reference proteome</keyword>
<dbReference type="PANTHER" id="PTHR46246:SF1">
    <property type="entry name" value="GUANOSINE-3',5'-BIS(DIPHOSPHATE) 3'-PYROPHOSPHOHYDROLASE MESH1"/>
    <property type="match status" value="1"/>
</dbReference>
<evidence type="ECO:0000313" key="15">
    <source>
        <dbReference type="EnsemblMetazoa" id="KAF7494675.1"/>
    </source>
</evidence>
<reference evidence="16" key="2">
    <citation type="journal article" date="2020" name="PLoS Negl. Trop. Dis.">
        <title>High-quality nuclear genome for Sarcoptes scabiei-A critical resource for a neglected parasite.</title>
        <authorList>
            <person name="Korhonen P.K."/>
            <person name="Gasser R.B."/>
            <person name="Ma G."/>
            <person name="Wang T."/>
            <person name="Stroehlein A.J."/>
            <person name="Young N.D."/>
            <person name="Ang C.S."/>
            <person name="Fernando D.D."/>
            <person name="Lu H.C."/>
            <person name="Taylor S."/>
            <person name="Reynolds S.L."/>
            <person name="Mofiz E."/>
            <person name="Najaraj S.H."/>
            <person name="Gowda H."/>
            <person name="Madugundu A."/>
            <person name="Renuse S."/>
            <person name="Holt D."/>
            <person name="Pandey A."/>
            <person name="Papenfuss A.T."/>
            <person name="Fischer K."/>
        </authorList>
    </citation>
    <scope>NUCLEOTIDE SEQUENCE [LARGE SCALE GENOMIC DNA]</scope>
</reference>
<evidence type="ECO:0000256" key="11">
    <source>
        <dbReference type="ARBA" id="ARBA00047968"/>
    </source>
</evidence>
<gene>
    <name evidence="14" type="ORF">QR98_0028000</name>
    <name evidence="13" type="ORF">SSS_1574</name>
</gene>
<dbReference type="InterPro" id="IPR052194">
    <property type="entry name" value="MESH1"/>
</dbReference>
<dbReference type="PROSITE" id="PS51831">
    <property type="entry name" value="HD"/>
    <property type="match status" value="1"/>
</dbReference>
<evidence type="ECO:0000256" key="10">
    <source>
        <dbReference type="ARBA" id="ARBA00041770"/>
    </source>
</evidence>
<dbReference type="GO" id="GO:0046872">
    <property type="term" value="F:metal ion binding"/>
    <property type="evidence" value="ECO:0007669"/>
    <property type="project" value="UniProtKB-KW"/>
</dbReference>
<keyword evidence="3 13" id="KW-0378">Hydrolase</keyword>
<dbReference type="PANTHER" id="PTHR46246">
    <property type="entry name" value="GUANOSINE-3',5'-BIS(DIPHOSPHATE) 3'-PYROPHOSPHOHYDROLASE MESH1"/>
    <property type="match status" value="1"/>
</dbReference>
<dbReference type="SMART" id="SM00471">
    <property type="entry name" value="HDc"/>
    <property type="match status" value="1"/>
</dbReference>
<sequence>MEIAELLMKATDFAAKAHRKQLRKDGETPYINHPIGVANILASVGKISDPNILISALLHDTVEDTAVTFDEIEKNFGSKVRSIVEELTIDKTLPKHERKQLEIENASKCCDEAKLIKMADKLHNLEDLLERNPIGWSEQRVQNYFEWSAKIIENLLNMNVEIENRCRMILSQRNVSLS</sequence>
<organism evidence="14 17">
    <name type="scientific">Sarcoptes scabiei</name>
    <name type="common">Itch mite</name>
    <name type="synonym">Acarus scabiei</name>
    <dbReference type="NCBI Taxonomy" id="52283"/>
    <lineage>
        <taxon>Eukaryota</taxon>
        <taxon>Metazoa</taxon>
        <taxon>Ecdysozoa</taxon>
        <taxon>Arthropoda</taxon>
        <taxon>Chelicerata</taxon>
        <taxon>Arachnida</taxon>
        <taxon>Acari</taxon>
        <taxon>Acariformes</taxon>
        <taxon>Sarcoptiformes</taxon>
        <taxon>Astigmata</taxon>
        <taxon>Psoroptidia</taxon>
        <taxon>Sarcoptoidea</taxon>
        <taxon>Sarcoptidae</taxon>
        <taxon>Sarcoptinae</taxon>
        <taxon>Sarcoptes</taxon>
    </lineage>
</organism>
<dbReference type="OrthoDB" id="430679at2759"/>
<dbReference type="AlphaFoldDB" id="A0A131ZZX3"/>
<dbReference type="EMBL" id="WVUK01000052">
    <property type="protein sequence ID" value="KAF7494675.1"/>
    <property type="molecule type" value="Genomic_DNA"/>
</dbReference>
<evidence type="ECO:0000256" key="3">
    <source>
        <dbReference type="ARBA" id="ARBA00022801"/>
    </source>
</evidence>